<keyword evidence="3" id="KW-1185">Reference proteome</keyword>
<dbReference type="SUPFAM" id="SSF81383">
    <property type="entry name" value="F-box domain"/>
    <property type="match status" value="1"/>
</dbReference>
<proteinExistence type="predicted"/>
<dbReference type="Pfam" id="PF00646">
    <property type="entry name" value="F-box"/>
    <property type="match status" value="1"/>
</dbReference>
<comment type="caution">
    <text evidence="2">The sequence shown here is derived from an EMBL/GenBank/DDBJ whole genome shotgun (WGS) entry which is preliminary data.</text>
</comment>
<dbReference type="PANTHER" id="PTHR13318:SF77">
    <property type="entry name" value="F-BOX DOMAIN-CONTAINING PROTEIN"/>
    <property type="match status" value="1"/>
</dbReference>
<dbReference type="InterPro" id="IPR006553">
    <property type="entry name" value="Leu-rich_rpt_Cys-con_subtyp"/>
</dbReference>
<evidence type="ECO:0000259" key="1">
    <source>
        <dbReference type="Pfam" id="PF00646"/>
    </source>
</evidence>
<name>A0AAP0IL51_9MAGN</name>
<evidence type="ECO:0000313" key="3">
    <source>
        <dbReference type="Proteomes" id="UP001417504"/>
    </source>
</evidence>
<dbReference type="InterPro" id="IPR036047">
    <property type="entry name" value="F-box-like_dom_sf"/>
</dbReference>
<dbReference type="EMBL" id="JBBNAE010000006">
    <property type="protein sequence ID" value="KAK9117260.1"/>
    <property type="molecule type" value="Genomic_DNA"/>
</dbReference>
<dbReference type="GO" id="GO:0031146">
    <property type="term" value="P:SCF-dependent proteasomal ubiquitin-dependent protein catabolic process"/>
    <property type="evidence" value="ECO:0007669"/>
    <property type="project" value="TreeGrafter"/>
</dbReference>
<protein>
    <recommendedName>
        <fullName evidence="1">F-box domain-containing protein</fullName>
    </recommendedName>
</protein>
<evidence type="ECO:0000313" key="2">
    <source>
        <dbReference type="EMBL" id="KAK9117260.1"/>
    </source>
</evidence>
<reference evidence="2 3" key="1">
    <citation type="submission" date="2024-01" db="EMBL/GenBank/DDBJ databases">
        <title>Genome assemblies of Stephania.</title>
        <authorList>
            <person name="Yang L."/>
        </authorList>
    </citation>
    <scope>NUCLEOTIDE SEQUENCE [LARGE SCALE GENOMIC DNA]</scope>
    <source>
        <strain evidence="2">QJT</strain>
        <tissue evidence="2">Leaf</tissue>
    </source>
</reference>
<dbReference type="Proteomes" id="UP001417504">
    <property type="component" value="Unassembled WGS sequence"/>
</dbReference>
<dbReference type="SMART" id="SM00367">
    <property type="entry name" value="LRR_CC"/>
    <property type="match status" value="6"/>
</dbReference>
<accession>A0AAP0IL51</accession>
<gene>
    <name evidence="2" type="ORF">Sjap_016207</name>
</gene>
<sequence>MDSVLCDEVLQEIFQRLAPPSAAAASLVSKRWLHLHRAAKTSITLRLPFPPSLLSLYPHLSSLTIISHSQSQISTTTAAALPLPLPRSLRRLRLVSAPLPASALLPLSSSCPLLSSLSLSLLPPLSLHSWLPSFPSLTHLSISIPIPKSDSNQHQPHPADHAIAQLPLQTLCLSGIGVSDSGLGWLWRSCAALKTLKLRSCEGLGDDSEFNYFINCFKGLQELELRTCRSVVDWVLLHLGRHCFSLRSLLLYDGGNRDALLRYLSQSNSTLKRLDLRLPLDLENDHLFAAAESFRGLTTFRLQSCCLVTGEGLNRLTSELGTGIEELGLINCDVVERESGLLANLGQKLTGLKRLDLSYNEMLCDKELVSMLVSCPGLVEIKLRGCKGLTEETLLCILKSCECLESLDIAQCGGIGAGVVQLFVSKSKRLRQVYVEESKVSAAAKRFSSLKFMEVGVS</sequence>
<dbReference type="SUPFAM" id="SSF52047">
    <property type="entry name" value="RNI-like"/>
    <property type="match status" value="1"/>
</dbReference>
<dbReference type="AlphaFoldDB" id="A0AAP0IL51"/>
<dbReference type="PANTHER" id="PTHR13318">
    <property type="entry name" value="PARTNER OF PAIRED, ISOFORM B-RELATED"/>
    <property type="match status" value="1"/>
</dbReference>
<organism evidence="2 3">
    <name type="scientific">Stephania japonica</name>
    <dbReference type="NCBI Taxonomy" id="461633"/>
    <lineage>
        <taxon>Eukaryota</taxon>
        <taxon>Viridiplantae</taxon>
        <taxon>Streptophyta</taxon>
        <taxon>Embryophyta</taxon>
        <taxon>Tracheophyta</taxon>
        <taxon>Spermatophyta</taxon>
        <taxon>Magnoliopsida</taxon>
        <taxon>Ranunculales</taxon>
        <taxon>Menispermaceae</taxon>
        <taxon>Menispermoideae</taxon>
        <taxon>Cissampelideae</taxon>
        <taxon>Stephania</taxon>
    </lineage>
</organism>
<dbReference type="InterPro" id="IPR001810">
    <property type="entry name" value="F-box_dom"/>
</dbReference>
<dbReference type="Gene3D" id="3.80.10.10">
    <property type="entry name" value="Ribonuclease Inhibitor"/>
    <property type="match status" value="1"/>
</dbReference>
<dbReference type="InterPro" id="IPR032675">
    <property type="entry name" value="LRR_dom_sf"/>
</dbReference>
<dbReference type="Gene3D" id="1.20.1280.50">
    <property type="match status" value="1"/>
</dbReference>
<dbReference type="GO" id="GO:0019005">
    <property type="term" value="C:SCF ubiquitin ligase complex"/>
    <property type="evidence" value="ECO:0007669"/>
    <property type="project" value="TreeGrafter"/>
</dbReference>
<feature type="domain" description="F-box" evidence="1">
    <location>
        <begin position="5"/>
        <end position="34"/>
    </location>
</feature>